<feature type="compositionally biased region" description="Basic and acidic residues" evidence="1">
    <location>
        <begin position="37"/>
        <end position="53"/>
    </location>
</feature>
<proteinExistence type="predicted"/>
<keyword evidence="3" id="KW-1185">Reference proteome</keyword>
<gene>
    <name evidence="2" type="ordered locus">GDI1432</name>
</gene>
<dbReference type="Proteomes" id="UP000001176">
    <property type="component" value="Chromosome"/>
</dbReference>
<dbReference type="AlphaFoldDB" id="A9HFK5"/>
<evidence type="ECO:0000313" key="3">
    <source>
        <dbReference type="Proteomes" id="UP000001176"/>
    </source>
</evidence>
<protein>
    <submittedName>
        <fullName evidence="2">Uncharacterized protein</fullName>
    </submittedName>
</protein>
<evidence type="ECO:0000256" key="1">
    <source>
        <dbReference type="SAM" id="MobiDB-lite"/>
    </source>
</evidence>
<evidence type="ECO:0000313" key="2">
    <source>
        <dbReference type="EMBL" id="CAP55375.1"/>
    </source>
</evidence>
<reference evidence="2 3" key="1">
    <citation type="journal article" date="2009" name="BMC Genomics">
        <title>Complete genome sequence of the sugarcane nitrogen-fixing endophyte Gluconacetobacter diazotrophicus Pal5.</title>
        <authorList>
            <person name="Bertalan M."/>
            <person name="Albano R."/>
            <person name="Padua V."/>
            <person name="Rouws L."/>
            <person name="Rojas C."/>
            <person name="Hemerly A."/>
            <person name="Teixeira K."/>
            <person name="Schwab S."/>
            <person name="Araujo J."/>
            <person name="Oliveira A."/>
            <person name="Franca L."/>
            <person name="Magalhaes V."/>
            <person name="Alqueres S."/>
            <person name="Cardoso A."/>
            <person name="Almeida W."/>
            <person name="Loureiro M.M."/>
            <person name="Nogueira E."/>
            <person name="Cidade D."/>
            <person name="Oliveira D."/>
            <person name="Simao T."/>
            <person name="Macedo J."/>
            <person name="Valadao A."/>
            <person name="Dreschsel M."/>
            <person name="Freitas F."/>
            <person name="Vidal M."/>
            <person name="Guedes H."/>
            <person name="Rodrigues E."/>
            <person name="Meneses C."/>
            <person name="Brioso P."/>
            <person name="Pozzer L."/>
            <person name="Figueiredo D."/>
            <person name="Montano H."/>
            <person name="Junior J."/>
            <person name="Filho G."/>
            <person name="Flores V."/>
            <person name="Ferreira B."/>
            <person name="Branco A."/>
            <person name="Gonzalez P."/>
            <person name="Guillobel H."/>
            <person name="Lemos M."/>
            <person name="Seibel L."/>
            <person name="Macedo J."/>
            <person name="Alves-Ferreira M."/>
            <person name="Sachetto-Martins G."/>
            <person name="Coelho A."/>
            <person name="Santos E."/>
            <person name="Amaral G."/>
            <person name="Neves A."/>
            <person name="Pacheco A.B."/>
            <person name="Carvalho D."/>
            <person name="Lery L."/>
            <person name="Bisch P."/>
            <person name="Rossle S.C."/>
            <person name="Urmenyi T."/>
            <person name="Kruger W.V."/>
            <person name="Martins O."/>
            <person name="Baldani J.I."/>
            <person name="Ferreira P.C."/>
        </authorList>
    </citation>
    <scope>NUCLEOTIDE SEQUENCE [LARGE SCALE GENOMIC DNA]</scope>
    <source>
        <strain evidence="3">ATCC 49037 / DSM 5601 / CCUG 37298 / CIP 103539 / LMG 7603 / PAl5</strain>
    </source>
</reference>
<feature type="region of interest" description="Disordered" evidence="1">
    <location>
        <begin position="1"/>
        <end position="53"/>
    </location>
</feature>
<dbReference type="EMBL" id="AM889285">
    <property type="protein sequence ID" value="CAP55375.1"/>
    <property type="molecule type" value="Genomic_DNA"/>
</dbReference>
<dbReference type="KEGG" id="gdi:GDI1432"/>
<name>A9HFK5_GLUDA</name>
<accession>A9HFK5</accession>
<sequence length="53" mass="5921">MFIRQEISGIPLDIDPCRPSFQGPGRSHGQRGVPGHARADRDEVRSPDHVKML</sequence>
<organism evidence="2 3">
    <name type="scientific">Gluconacetobacter diazotrophicus (strain ATCC 49037 / DSM 5601 / CCUG 37298 / CIP 103539 / LMG 7603 / PAl5)</name>
    <dbReference type="NCBI Taxonomy" id="272568"/>
    <lineage>
        <taxon>Bacteria</taxon>
        <taxon>Pseudomonadati</taxon>
        <taxon>Pseudomonadota</taxon>
        <taxon>Alphaproteobacteria</taxon>
        <taxon>Acetobacterales</taxon>
        <taxon>Acetobacteraceae</taxon>
        <taxon>Gluconacetobacter</taxon>
    </lineage>
</organism>